<dbReference type="SUPFAM" id="SSF53613">
    <property type="entry name" value="Ribokinase-like"/>
    <property type="match status" value="1"/>
</dbReference>
<comment type="caution">
    <text evidence="1">The sequence shown here is derived from an EMBL/GenBank/DDBJ whole genome shotgun (WGS) entry which is preliminary data.</text>
</comment>
<sequence>MHSQKVLIIGEIFIDTHLDIIDEHGPLVRLGGIFHSARAFSALNVDYVLAYYAPDYLEDDINYWSCVLNTKGCFKLGTIKNAPNVMLVNESKEVGDQGYYNIIKDQAQYIDTGNIDQIISITNPTDILIYPGRYSCELLFESLYAFNGKIHVDFHYDSEHILDGIKTSVNTIILSTSSSQFKEQCGGTLDGIVEYFKPYDINQFIVKENRGGAYCFDVGSQRIFEAPAYYVPIMHSVGVGDVYNAVFVSQILDNDIEKRMRLAALCAAKYAETMSFDKFSENTKLMLDNIDELAALQGVRLSWAERSQKNIYLAAPDFPNVDKKPLDKLNDCLLYHNFKPHLPIRENGLADGFLRYEDELRIYNSDIQLLESCDLLIAVLLYNDPGTLVELGMFKQSGKPTIIYDPFSYCENIFVKYTPNFLCKTLDEVISSTYQCLRRR</sequence>
<dbReference type="InterPro" id="IPR007710">
    <property type="entry name" value="Nucleoside_deoxyribTrfase"/>
</dbReference>
<dbReference type="SUPFAM" id="SSF52309">
    <property type="entry name" value="N-(deoxy)ribosyltransferase-like"/>
    <property type="match status" value="1"/>
</dbReference>
<reference evidence="1 2" key="1">
    <citation type="journal article" date="2018" name="Environ. Microbiol.">
        <title>Novel energy conservation strategies and behaviour of Pelotomaculum schinkii driving syntrophic propionate catabolism.</title>
        <authorList>
            <person name="Hidalgo-Ahumada C.A.P."/>
            <person name="Nobu M.K."/>
            <person name="Narihiro T."/>
            <person name="Tamaki H."/>
            <person name="Liu W.T."/>
            <person name="Kamagata Y."/>
            <person name="Stams A.J.M."/>
            <person name="Imachi H."/>
            <person name="Sousa D.Z."/>
        </authorList>
    </citation>
    <scope>NUCLEOTIDE SEQUENCE [LARGE SCALE GENOMIC DNA]</scope>
    <source>
        <strain evidence="1 2">MGP</strain>
    </source>
</reference>
<dbReference type="InterPro" id="IPR029056">
    <property type="entry name" value="Ribokinase-like"/>
</dbReference>
<organism evidence="1 2">
    <name type="scientific">Pelotomaculum propionicicum</name>
    <dbReference type="NCBI Taxonomy" id="258475"/>
    <lineage>
        <taxon>Bacteria</taxon>
        <taxon>Bacillati</taxon>
        <taxon>Bacillota</taxon>
        <taxon>Clostridia</taxon>
        <taxon>Eubacteriales</taxon>
        <taxon>Desulfotomaculaceae</taxon>
        <taxon>Pelotomaculum</taxon>
    </lineage>
</organism>
<gene>
    <name evidence="1" type="ORF">Pmgp_03184</name>
</gene>
<keyword evidence="2" id="KW-1185">Reference proteome</keyword>
<evidence type="ECO:0000313" key="2">
    <source>
        <dbReference type="Proteomes" id="UP000297597"/>
    </source>
</evidence>
<proteinExistence type="predicted"/>
<dbReference type="OrthoDB" id="9788681at2"/>
<dbReference type="Pfam" id="PF05014">
    <property type="entry name" value="Nuc_deoxyrib_tr"/>
    <property type="match status" value="1"/>
</dbReference>
<dbReference type="Proteomes" id="UP000297597">
    <property type="component" value="Unassembled WGS sequence"/>
</dbReference>
<evidence type="ECO:0000313" key="1">
    <source>
        <dbReference type="EMBL" id="TEB09363.1"/>
    </source>
</evidence>
<dbReference type="RefSeq" id="WP_134215117.1">
    <property type="nucleotide sequence ID" value="NZ_QFFZ01000050.1"/>
</dbReference>
<protein>
    <recommendedName>
        <fullName evidence="3">Carbohydrate kinase PfkB domain-containing protein</fullName>
    </recommendedName>
</protein>
<accession>A0A4Y7RKI0</accession>
<evidence type="ECO:0008006" key="3">
    <source>
        <dbReference type="Google" id="ProtNLM"/>
    </source>
</evidence>
<dbReference type="EMBL" id="QFFZ01000050">
    <property type="protein sequence ID" value="TEB09363.1"/>
    <property type="molecule type" value="Genomic_DNA"/>
</dbReference>
<name>A0A4Y7RKI0_9FIRM</name>
<dbReference type="Gene3D" id="3.40.1190.20">
    <property type="match status" value="1"/>
</dbReference>
<dbReference type="Gene3D" id="3.40.50.450">
    <property type="match status" value="1"/>
</dbReference>
<dbReference type="AlphaFoldDB" id="A0A4Y7RKI0"/>